<sequence>MRLTLQGRALVLILGELAFTALVWTLAAVFLRDAIPLAMLAWTIGLRHGLDADHISAIDNATRGLLALDPPQLSVLCGLWFSLGHSTIVIVVNVAIAVSVDIYEKLDKVGSVGGIVGAAVSASFLFLIGLANSIILFGIIRRRRRRNASDDEGNTNMLMMRILGPVTRFVDRPWKMYPVGVLFGFGFDTASSIALLAITAVAQRQVVQGAVAILPFLFTAGMSLVDSLDSVLMVHSYAGFPEHKFKLLESSPPRISKESSKEALPPAHDLPAVNTSQTSGQDVVAAHPPPDDAAEGDVEVGKPVHEEDQTQEAAILRVKRNAMSNLSIVLTVMSILVAFSISLITTMGLIGEHCAACRDAAENDPGLAGKWWRGWAKANDKSGFIGAAIIATFLLVVVIWYGVRYIRRRRA</sequence>
<dbReference type="InParanoid" id="A0A165CDI5"/>
<evidence type="ECO:0000256" key="3">
    <source>
        <dbReference type="ARBA" id="ARBA00022448"/>
    </source>
</evidence>
<evidence type="ECO:0000256" key="1">
    <source>
        <dbReference type="ARBA" id="ARBA00004127"/>
    </source>
</evidence>
<dbReference type="STRING" id="1314781.A0A165CDI5"/>
<keyword evidence="6 8" id="KW-1133">Transmembrane helix</keyword>
<dbReference type="PANTHER" id="PTHR31611">
    <property type="entry name" value="HIGH-AFFINITY NICKEL TRANSPORT PROTEIN NIC1"/>
    <property type="match status" value="1"/>
</dbReference>
<dbReference type="OrthoDB" id="5197598at2759"/>
<evidence type="ECO:0000256" key="5">
    <source>
        <dbReference type="ARBA" id="ARBA00022692"/>
    </source>
</evidence>
<dbReference type="GO" id="GO:0015099">
    <property type="term" value="F:nickel cation transmembrane transporter activity"/>
    <property type="evidence" value="ECO:0007669"/>
    <property type="project" value="UniProtKB-UniRule"/>
</dbReference>
<comment type="subcellular location">
    <subcellularLocation>
        <location evidence="8">Cell membrane</location>
        <topology evidence="8">Multi-pass membrane protein</topology>
    </subcellularLocation>
    <subcellularLocation>
        <location evidence="1">Endomembrane system</location>
        <topology evidence="1">Multi-pass membrane protein</topology>
    </subcellularLocation>
</comment>
<dbReference type="GO" id="GO:0005886">
    <property type="term" value="C:plasma membrane"/>
    <property type="evidence" value="ECO:0007669"/>
    <property type="project" value="UniProtKB-SubCell"/>
</dbReference>
<evidence type="ECO:0000256" key="6">
    <source>
        <dbReference type="ARBA" id="ARBA00022989"/>
    </source>
</evidence>
<dbReference type="PANTHER" id="PTHR31611:SF0">
    <property type="entry name" value="HIGH-AFFINITY NICKEL TRANSPORT PROTEIN NIC1"/>
    <property type="match status" value="1"/>
</dbReference>
<organism evidence="10 11">
    <name type="scientific">Exidia glandulosa HHB12029</name>
    <dbReference type="NCBI Taxonomy" id="1314781"/>
    <lineage>
        <taxon>Eukaryota</taxon>
        <taxon>Fungi</taxon>
        <taxon>Dikarya</taxon>
        <taxon>Basidiomycota</taxon>
        <taxon>Agaricomycotina</taxon>
        <taxon>Agaricomycetes</taxon>
        <taxon>Auriculariales</taxon>
        <taxon>Exidiaceae</taxon>
        <taxon>Exidia</taxon>
    </lineage>
</organism>
<evidence type="ECO:0000313" key="10">
    <source>
        <dbReference type="EMBL" id="KZV82273.1"/>
    </source>
</evidence>
<reference evidence="10 11" key="1">
    <citation type="journal article" date="2016" name="Mol. Biol. Evol.">
        <title>Comparative Genomics of Early-Diverging Mushroom-Forming Fungi Provides Insights into the Origins of Lignocellulose Decay Capabilities.</title>
        <authorList>
            <person name="Nagy L.G."/>
            <person name="Riley R."/>
            <person name="Tritt A."/>
            <person name="Adam C."/>
            <person name="Daum C."/>
            <person name="Floudas D."/>
            <person name="Sun H."/>
            <person name="Yadav J.S."/>
            <person name="Pangilinan J."/>
            <person name="Larsson K.H."/>
            <person name="Matsuura K."/>
            <person name="Barry K."/>
            <person name="Labutti K."/>
            <person name="Kuo R."/>
            <person name="Ohm R.A."/>
            <person name="Bhattacharya S.S."/>
            <person name="Shirouzu T."/>
            <person name="Yoshinaga Y."/>
            <person name="Martin F.M."/>
            <person name="Grigoriev I.V."/>
            <person name="Hibbett D.S."/>
        </authorList>
    </citation>
    <scope>NUCLEOTIDE SEQUENCE [LARGE SCALE GENOMIC DNA]</scope>
    <source>
        <strain evidence="10 11">HHB12029</strain>
    </source>
</reference>
<feature type="transmembrane region" description="Helical" evidence="8">
    <location>
        <begin position="12"/>
        <end position="31"/>
    </location>
</feature>
<keyword evidence="4" id="KW-0533">Nickel</keyword>
<keyword evidence="11" id="KW-1185">Reference proteome</keyword>
<dbReference type="InterPro" id="IPR004688">
    <property type="entry name" value="Ni/Co_transpt"/>
</dbReference>
<feature type="transmembrane region" description="Helical" evidence="8">
    <location>
        <begin position="73"/>
        <end position="100"/>
    </location>
</feature>
<evidence type="ECO:0000256" key="9">
    <source>
        <dbReference type="SAM" id="MobiDB-lite"/>
    </source>
</evidence>
<dbReference type="AlphaFoldDB" id="A0A165CDI5"/>
<proteinExistence type="inferred from homology"/>
<feature type="transmembrane region" description="Helical" evidence="8">
    <location>
        <begin position="112"/>
        <end position="140"/>
    </location>
</feature>
<protein>
    <recommendedName>
        <fullName evidence="8">Nickel/cobalt efflux system</fullName>
    </recommendedName>
</protein>
<feature type="region of interest" description="Disordered" evidence="9">
    <location>
        <begin position="256"/>
        <end position="297"/>
    </location>
</feature>
<dbReference type="GO" id="GO:0012505">
    <property type="term" value="C:endomembrane system"/>
    <property type="evidence" value="ECO:0007669"/>
    <property type="project" value="UniProtKB-SubCell"/>
</dbReference>
<comment type="similarity">
    <text evidence="2 8">Belongs to the NiCoT transporter (TC 2.A.52) family.</text>
</comment>
<dbReference type="Proteomes" id="UP000077266">
    <property type="component" value="Unassembled WGS sequence"/>
</dbReference>
<feature type="transmembrane region" description="Helical" evidence="8">
    <location>
        <begin position="206"/>
        <end position="225"/>
    </location>
</feature>
<feature type="transmembrane region" description="Helical" evidence="8">
    <location>
        <begin position="383"/>
        <end position="403"/>
    </location>
</feature>
<accession>A0A165CDI5</accession>
<evidence type="ECO:0000256" key="2">
    <source>
        <dbReference type="ARBA" id="ARBA00010892"/>
    </source>
</evidence>
<evidence type="ECO:0000256" key="4">
    <source>
        <dbReference type="ARBA" id="ARBA00022596"/>
    </source>
</evidence>
<dbReference type="Pfam" id="PF03824">
    <property type="entry name" value="NicO"/>
    <property type="match status" value="1"/>
</dbReference>
<evidence type="ECO:0000256" key="7">
    <source>
        <dbReference type="ARBA" id="ARBA00023136"/>
    </source>
</evidence>
<gene>
    <name evidence="10" type="ORF">EXIGLDRAFT_685062</name>
</gene>
<keyword evidence="5 8" id="KW-0812">Transmembrane</keyword>
<dbReference type="InterPro" id="IPR011541">
    <property type="entry name" value="Ni/Co_transpt_high_affinity"/>
</dbReference>
<evidence type="ECO:0000256" key="8">
    <source>
        <dbReference type="RuleBase" id="RU362101"/>
    </source>
</evidence>
<keyword evidence="7 8" id="KW-0472">Membrane</keyword>
<name>A0A165CDI5_EXIGL</name>
<feature type="transmembrane region" description="Helical" evidence="8">
    <location>
        <begin position="326"/>
        <end position="350"/>
    </location>
</feature>
<dbReference type="EMBL" id="KV426335">
    <property type="protein sequence ID" value="KZV82273.1"/>
    <property type="molecule type" value="Genomic_DNA"/>
</dbReference>
<evidence type="ECO:0000313" key="11">
    <source>
        <dbReference type="Proteomes" id="UP000077266"/>
    </source>
</evidence>
<feature type="transmembrane region" description="Helical" evidence="8">
    <location>
        <begin position="177"/>
        <end position="200"/>
    </location>
</feature>
<keyword evidence="3 8" id="KW-0813">Transport</keyword>